<evidence type="ECO:0000256" key="3">
    <source>
        <dbReference type="ARBA" id="ARBA00011977"/>
    </source>
</evidence>
<keyword evidence="7" id="KW-0819">tRNA processing</keyword>
<dbReference type="Gene3D" id="3.40.50.150">
    <property type="entry name" value="Vaccinia Virus protein VP39"/>
    <property type="match status" value="1"/>
</dbReference>
<evidence type="ECO:0000313" key="9">
    <source>
        <dbReference type="Proteomes" id="UP000253975"/>
    </source>
</evidence>
<keyword evidence="4 8" id="KW-0489">Methyltransferase</keyword>
<dbReference type="Proteomes" id="UP000253975">
    <property type="component" value="Unassembled WGS sequence"/>
</dbReference>
<comment type="catalytic activity">
    <reaction evidence="1">
        <text>guanosine(46) in tRNA + S-adenosyl-L-methionine = N(7)-methylguanosine(46) in tRNA + S-adenosyl-L-homocysteine</text>
        <dbReference type="Rhea" id="RHEA:42708"/>
        <dbReference type="Rhea" id="RHEA-COMP:10188"/>
        <dbReference type="Rhea" id="RHEA-COMP:10189"/>
        <dbReference type="ChEBI" id="CHEBI:57856"/>
        <dbReference type="ChEBI" id="CHEBI:59789"/>
        <dbReference type="ChEBI" id="CHEBI:74269"/>
        <dbReference type="ChEBI" id="CHEBI:74480"/>
        <dbReference type="EC" id="2.1.1.33"/>
    </reaction>
</comment>
<gene>
    <name evidence="8" type="ORF">C1881_01535</name>
</gene>
<dbReference type="EC" id="2.1.1.33" evidence="3"/>
<evidence type="ECO:0000256" key="4">
    <source>
        <dbReference type="ARBA" id="ARBA00022603"/>
    </source>
</evidence>
<accession>A0A369LQ06</accession>
<dbReference type="PROSITE" id="PS51625">
    <property type="entry name" value="SAM_MT_TRMB"/>
    <property type="match status" value="1"/>
</dbReference>
<evidence type="ECO:0000256" key="2">
    <source>
        <dbReference type="ARBA" id="ARBA00003015"/>
    </source>
</evidence>
<evidence type="ECO:0000256" key="6">
    <source>
        <dbReference type="ARBA" id="ARBA00022691"/>
    </source>
</evidence>
<evidence type="ECO:0000256" key="1">
    <source>
        <dbReference type="ARBA" id="ARBA00000142"/>
    </source>
</evidence>
<dbReference type="Pfam" id="PF02390">
    <property type="entry name" value="Methyltransf_4"/>
    <property type="match status" value="1"/>
</dbReference>
<comment type="caution">
    <text evidence="8">The sequence shown here is derived from an EMBL/GenBank/DDBJ whole genome shotgun (WGS) entry which is preliminary data.</text>
</comment>
<dbReference type="CDD" id="cd02440">
    <property type="entry name" value="AdoMet_MTases"/>
    <property type="match status" value="1"/>
</dbReference>
<dbReference type="GO" id="GO:0008176">
    <property type="term" value="F:tRNA (guanine(46)-N7)-methyltransferase activity"/>
    <property type="evidence" value="ECO:0007669"/>
    <property type="project" value="UniProtKB-EC"/>
</dbReference>
<dbReference type="GO" id="GO:0043527">
    <property type="term" value="C:tRNA methyltransferase complex"/>
    <property type="evidence" value="ECO:0007669"/>
    <property type="project" value="TreeGrafter"/>
</dbReference>
<evidence type="ECO:0000256" key="7">
    <source>
        <dbReference type="ARBA" id="ARBA00022694"/>
    </source>
</evidence>
<proteinExistence type="predicted"/>
<evidence type="ECO:0000313" key="8">
    <source>
        <dbReference type="EMBL" id="RDB60747.1"/>
    </source>
</evidence>
<organism evidence="8 9">
    <name type="scientific">Slackia isoflavoniconvertens</name>
    <dbReference type="NCBI Taxonomy" id="572010"/>
    <lineage>
        <taxon>Bacteria</taxon>
        <taxon>Bacillati</taxon>
        <taxon>Actinomycetota</taxon>
        <taxon>Coriobacteriia</taxon>
        <taxon>Eggerthellales</taxon>
        <taxon>Eggerthellaceae</taxon>
        <taxon>Slackia</taxon>
    </lineage>
</organism>
<dbReference type="InterPro" id="IPR029063">
    <property type="entry name" value="SAM-dependent_MTases_sf"/>
</dbReference>
<dbReference type="InterPro" id="IPR003358">
    <property type="entry name" value="tRNA_(Gua-N-7)_MeTrfase_Trmb"/>
</dbReference>
<evidence type="ECO:0000256" key="5">
    <source>
        <dbReference type="ARBA" id="ARBA00022679"/>
    </source>
</evidence>
<dbReference type="PANTHER" id="PTHR23417:SF14">
    <property type="entry name" value="PENTACOTRIPEPTIDE-REPEAT REGION OF PRORP DOMAIN-CONTAINING PROTEIN"/>
    <property type="match status" value="1"/>
</dbReference>
<protein>
    <recommendedName>
        <fullName evidence="3">tRNA (guanine(46)-N(7))-methyltransferase</fullName>
        <ecNumber evidence="3">2.1.1.33</ecNumber>
    </recommendedName>
</protein>
<dbReference type="RefSeq" id="WP_114614931.1">
    <property type="nucleotide sequence ID" value="NZ_PPTO01000002.1"/>
</dbReference>
<keyword evidence="6" id="KW-0949">S-adenosyl-L-methionine</keyword>
<dbReference type="AlphaFoldDB" id="A0A369LQ06"/>
<name>A0A369LQ06_9ACTN</name>
<dbReference type="PANTHER" id="PTHR23417">
    <property type="entry name" value="3-DEOXY-D-MANNO-OCTULOSONIC-ACID TRANSFERASE/TRNA GUANINE-N 7 - -METHYLTRANSFERASE"/>
    <property type="match status" value="1"/>
</dbReference>
<keyword evidence="5 8" id="KW-0808">Transferase</keyword>
<dbReference type="EMBL" id="PPTO01000002">
    <property type="protein sequence ID" value="RDB60747.1"/>
    <property type="molecule type" value="Genomic_DNA"/>
</dbReference>
<sequence>MRTAASRLPKGFSLEERLAACASNVESHPKDRAGQWRAWAPLGERRSDPYAAVVLDLGCGKGEYTVECAAARPDVLFVGLDVDGVCVMRAAERAIAQGVSNAVFVLHDDSDLSETFGEGELSAMLLNFPTPFPKKKKAHYRLTHFERLMSYRPLLAPGAFVRLRTDSMPLRDFSLTQLKIAGYDVQWNTDDVRGMFPNEPWSGYEHKLVAQGAPVCGFAAVPGPAPENPQQTAPLSLVSYLPEDIEGLAYVPHGMQGCVENMKGRRANRRAKGLSEWTRPII</sequence>
<reference evidence="8 9" key="1">
    <citation type="journal article" date="2018" name="Elife">
        <title>Discovery and characterization of a prevalent human gut bacterial enzyme sufficient for the inactivation of a family of plant toxins.</title>
        <authorList>
            <person name="Koppel N."/>
            <person name="Bisanz J.E."/>
            <person name="Pandelia M.E."/>
            <person name="Turnbaugh P.J."/>
            <person name="Balskus E.P."/>
        </authorList>
    </citation>
    <scope>NUCLEOTIDE SEQUENCE [LARGE SCALE GENOMIC DNA]</scope>
    <source>
        <strain evidence="8 9">OB21 GAM31</strain>
    </source>
</reference>
<comment type="function">
    <text evidence="2">Catalyzes the formation of N(7)-methylguanine at position 46 (m7G46) in tRNA.</text>
</comment>
<dbReference type="SUPFAM" id="SSF53335">
    <property type="entry name" value="S-adenosyl-L-methionine-dependent methyltransferases"/>
    <property type="match status" value="1"/>
</dbReference>